<evidence type="ECO:0000256" key="3">
    <source>
        <dbReference type="ARBA" id="ARBA00022833"/>
    </source>
</evidence>
<dbReference type="InterPro" id="IPR011011">
    <property type="entry name" value="Znf_FYVE_PHD"/>
</dbReference>
<dbReference type="Gene3D" id="3.30.40.10">
    <property type="entry name" value="Zinc/RING finger domain, C3HC4 (zinc finger)"/>
    <property type="match status" value="1"/>
</dbReference>
<dbReference type="InterPro" id="IPR049914">
    <property type="entry name" value="PHD1-3/5-6"/>
</dbReference>
<dbReference type="AlphaFoldDB" id="A0A2G9HSV5"/>
<dbReference type="PROSITE" id="PS01359">
    <property type="entry name" value="ZF_PHD_1"/>
    <property type="match status" value="1"/>
</dbReference>
<feature type="compositionally biased region" description="Polar residues" evidence="6">
    <location>
        <begin position="411"/>
        <end position="440"/>
    </location>
</feature>
<accession>A0A2G9HSV5</accession>
<proteinExistence type="predicted"/>
<evidence type="ECO:0000256" key="4">
    <source>
        <dbReference type="ARBA" id="ARBA00023015"/>
    </source>
</evidence>
<dbReference type="Pfam" id="PF23121">
    <property type="entry name" value="SPOC_AIPP2"/>
    <property type="match status" value="1"/>
</dbReference>
<gene>
    <name evidence="8" type="ORF">CDL12_06698</name>
</gene>
<keyword evidence="1" id="KW-0479">Metal-binding</keyword>
<evidence type="ECO:0000256" key="2">
    <source>
        <dbReference type="ARBA" id="ARBA00022771"/>
    </source>
</evidence>
<dbReference type="GO" id="GO:0008270">
    <property type="term" value="F:zinc ion binding"/>
    <property type="evidence" value="ECO:0007669"/>
    <property type="project" value="UniProtKB-KW"/>
</dbReference>
<dbReference type="InterPro" id="IPR013083">
    <property type="entry name" value="Znf_RING/FYVE/PHD"/>
</dbReference>
<evidence type="ECO:0000313" key="8">
    <source>
        <dbReference type="EMBL" id="PIN20597.1"/>
    </source>
</evidence>
<dbReference type="PANTHER" id="PTHR33304:SF49">
    <property type="entry name" value="OS12G0161500 PROTEIN"/>
    <property type="match status" value="1"/>
</dbReference>
<organism evidence="8 9">
    <name type="scientific">Handroanthus impetiginosus</name>
    <dbReference type="NCBI Taxonomy" id="429701"/>
    <lineage>
        <taxon>Eukaryota</taxon>
        <taxon>Viridiplantae</taxon>
        <taxon>Streptophyta</taxon>
        <taxon>Embryophyta</taxon>
        <taxon>Tracheophyta</taxon>
        <taxon>Spermatophyta</taxon>
        <taxon>Magnoliopsida</taxon>
        <taxon>eudicotyledons</taxon>
        <taxon>Gunneridae</taxon>
        <taxon>Pentapetalae</taxon>
        <taxon>asterids</taxon>
        <taxon>lamiids</taxon>
        <taxon>Lamiales</taxon>
        <taxon>Bignoniaceae</taxon>
        <taxon>Crescentiina</taxon>
        <taxon>Tabebuia alliance</taxon>
        <taxon>Handroanthus</taxon>
    </lineage>
</organism>
<dbReference type="InterPro" id="IPR056280">
    <property type="entry name" value="AIPP2-like_SPOC"/>
</dbReference>
<keyword evidence="2" id="KW-0863">Zinc-finger</keyword>
<dbReference type="InterPro" id="IPR019786">
    <property type="entry name" value="Zinc_finger_PHD-type_CS"/>
</dbReference>
<evidence type="ECO:0000256" key="5">
    <source>
        <dbReference type="ARBA" id="ARBA00023163"/>
    </source>
</evidence>
<keyword evidence="5" id="KW-0804">Transcription</keyword>
<dbReference type="STRING" id="429701.A0A2G9HSV5"/>
<evidence type="ECO:0000256" key="6">
    <source>
        <dbReference type="SAM" id="MobiDB-lite"/>
    </source>
</evidence>
<dbReference type="EMBL" id="NKXS01001085">
    <property type="protein sequence ID" value="PIN20597.1"/>
    <property type="molecule type" value="Genomic_DNA"/>
</dbReference>
<sequence>MASQGGSSVRRAMVCLTCGDKGDTTLLIYCRKCLDSAVHHYCMDNVSPDDDNIYWVCWDCTPKDEKAESLRTSKRISSKRLKAVETRNNWKERLKQSNREVQISNEITEAGQLNTDFPTPIVDMETQLLNERQQDLEILQEEKSIPEILSHSEGHNESVKIDELTFATSNLPLQEEDSIQSSDETQKIQEIRKKQILILNKSPNSQDENKTIDLKVPSLVANDPCITLDTSHEQPSLESDDCPCAAPVIDPIWRGCFNIKQESETCVEILAHLSNTACSKVSDAATEIPPTLDIQVLDKCVAWPRTFRISPPTAASIALYFFPACDRDERVFDSLLEEIIERDLALKAMINNSKYFLWGVFRQKQSSRSSTEMTPSIQRNSSSNCFTPSELEVVANKKNSVHSESADHLRSPSQPNQSPLSMNSSQASNIFPSKQNTPDSLSPPPLEFRAMEKTLKQDNLVAHETLQHR</sequence>
<reference evidence="9" key="1">
    <citation type="journal article" date="2018" name="Gigascience">
        <title>Genome assembly of the Pink Ipe (Handroanthus impetiginosus, Bignoniaceae), a highly valued, ecologically keystone Neotropical timber forest tree.</title>
        <authorList>
            <person name="Silva-Junior O.B."/>
            <person name="Grattapaglia D."/>
            <person name="Novaes E."/>
            <person name="Collevatti R.G."/>
        </authorList>
    </citation>
    <scope>NUCLEOTIDE SEQUENCE [LARGE SCALE GENOMIC DNA]</scope>
    <source>
        <strain evidence="9">cv. UFG-1</strain>
    </source>
</reference>
<dbReference type="Proteomes" id="UP000231279">
    <property type="component" value="Unassembled WGS sequence"/>
</dbReference>
<name>A0A2G9HSV5_9LAMI</name>
<evidence type="ECO:0000259" key="7">
    <source>
        <dbReference type="Pfam" id="PF23121"/>
    </source>
</evidence>
<evidence type="ECO:0000256" key="1">
    <source>
        <dbReference type="ARBA" id="ARBA00022723"/>
    </source>
</evidence>
<comment type="caution">
    <text evidence="8">The sequence shown here is derived from an EMBL/GenBank/DDBJ whole genome shotgun (WGS) entry which is preliminary data.</text>
</comment>
<feature type="domain" description="AIPP2-like SPOC-like" evidence="7">
    <location>
        <begin position="253"/>
        <end position="353"/>
    </location>
</feature>
<keyword evidence="3" id="KW-0862">Zinc</keyword>
<dbReference type="SUPFAM" id="SSF57903">
    <property type="entry name" value="FYVE/PHD zinc finger"/>
    <property type="match status" value="1"/>
</dbReference>
<keyword evidence="9" id="KW-1185">Reference proteome</keyword>
<dbReference type="GO" id="GO:0140566">
    <property type="term" value="F:histone reader activity"/>
    <property type="evidence" value="ECO:0007669"/>
    <property type="project" value="InterPro"/>
</dbReference>
<keyword evidence="4" id="KW-0805">Transcription regulation</keyword>
<feature type="region of interest" description="Disordered" evidence="6">
    <location>
        <begin position="398"/>
        <end position="446"/>
    </location>
</feature>
<protein>
    <recommendedName>
        <fullName evidence="7">AIPP2-like SPOC-like domain-containing protein</fullName>
    </recommendedName>
</protein>
<dbReference type="GO" id="GO:0034244">
    <property type="term" value="P:negative regulation of transcription elongation by RNA polymerase II"/>
    <property type="evidence" value="ECO:0007669"/>
    <property type="project" value="InterPro"/>
</dbReference>
<evidence type="ECO:0000313" key="9">
    <source>
        <dbReference type="Proteomes" id="UP000231279"/>
    </source>
</evidence>
<dbReference type="PANTHER" id="PTHR33304">
    <property type="match status" value="1"/>
</dbReference>
<dbReference type="OrthoDB" id="1932206at2759"/>